<dbReference type="Proteomes" id="UP000076874">
    <property type="component" value="Unassembled WGS sequence"/>
</dbReference>
<dbReference type="GO" id="GO:0016787">
    <property type="term" value="F:hydrolase activity"/>
    <property type="evidence" value="ECO:0007669"/>
    <property type="project" value="InterPro"/>
</dbReference>
<dbReference type="Gene3D" id="3.60.21.10">
    <property type="match status" value="1"/>
</dbReference>
<comment type="caution">
    <text evidence="2">The sequence shown here is derived from an EMBL/GenBank/DDBJ whole genome shotgun (WGS) entry which is preliminary data.</text>
</comment>
<evidence type="ECO:0000313" key="3">
    <source>
        <dbReference type="Proteomes" id="UP000076874"/>
    </source>
</evidence>
<protein>
    <recommendedName>
        <fullName evidence="1">Calcineurin-like phosphoesterase domain-containing protein</fullName>
    </recommendedName>
</protein>
<reference evidence="2 3" key="1">
    <citation type="journal article" date="2016" name="Genome Biol. Evol.">
        <title>Divergent and convergent evolution of fungal pathogenicity.</title>
        <authorList>
            <person name="Shang Y."/>
            <person name="Xiao G."/>
            <person name="Zheng P."/>
            <person name="Cen K."/>
            <person name="Zhan S."/>
            <person name="Wang C."/>
        </authorList>
    </citation>
    <scope>NUCLEOTIDE SEQUENCE [LARGE SCALE GENOMIC DNA]</scope>
    <source>
        <strain evidence="2 3">RCEF 264</strain>
    </source>
</reference>
<sequence>MAVQIVSDLHLEAPKAYDVFEIVPRAPVLALLGDIGNVEPHMVDLAAFLERQLRQFHAVLFVPGNHEAYHSTWPRTLAILRSFEETVRARRAAGDAALGELVVLDRGAYRLPGPSGTVVLGCPLFSYVPPERATAVSMGLNDFRQIGDGWDVAAHNRAHARDVAWLNETVMALHGHWSSEVRTILIVTHWCPSLDAQARDPRHGTGDALASAFATDLSSEACFRAPKVKAWAFGHTHYNCDFVVERDGGAVPLRLVTNQKGYDFAQAAGYDNDKSLWVDV</sequence>
<dbReference type="Pfam" id="PF00149">
    <property type="entry name" value="Metallophos"/>
    <property type="match status" value="1"/>
</dbReference>
<dbReference type="SUPFAM" id="SSF56300">
    <property type="entry name" value="Metallo-dependent phosphatases"/>
    <property type="match status" value="1"/>
</dbReference>
<proteinExistence type="predicted"/>
<dbReference type="InterPro" id="IPR029052">
    <property type="entry name" value="Metallo-depent_PP-like"/>
</dbReference>
<dbReference type="PANTHER" id="PTHR37844:SF2">
    <property type="entry name" value="SER_THR PROTEIN PHOSPHATASE SUPERFAMILY (AFU_ORTHOLOGUE AFUA_1G14840)"/>
    <property type="match status" value="1"/>
</dbReference>
<dbReference type="OrthoDB" id="550558at2759"/>
<dbReference type="EMBL" id="AZHD01000007">
    <property type="protein sequence ID" value="OAA61961.1"/>
    <property type="molecule type" value="Genomic_DNA"/>
</dbReference>
<evidence type="ECO:0000313" key="2">
    <source>
        <dbReference type="EMBL" id="OAA61961.1"/>
    </source>
</evidence>
<organism evidence="2 3">
    <name type="scientific">Niveomyces insectorum RCEF 264</name>
    <dbReference type="NCBI Taxonomy" id="1081102"/>
    <lineage>
        <taxon>Eukaryota</taxon>
        <taxon>Fungi</taxon>
        <taxon>Dikarya</taxon>
        <taxon>Ascomycota</taxon>
        <taxon>Pezizomycotina</taxon>
        <taxon>Sordariomycetes</taxon>
        <taxon>Hypocreomycetidae</taxon>
        <taxon>Hypocreales</taxon>
        <taxon>Cordycipitaceae</taxon>
        <taxon>Niveomyces</taxon>
    </lineage>
</organism>
<dbReference type="AlphaFoldDB" id="A0A167UVY7"/>
<feature type="domain" description="Calcineurin-like phosphoesterase" evidence="1">
    <location>
        <begin position="5"/>
        <end position="238"/>
    </location>
</feature>
<gene>
    <name evidence="2" type="ORF">SPI_04820</name>
</gene>
<name>A0A167UVY7_9HYPO</name>
<evidence type="ECO:0000259" key="1">
    <source>
        <dbReference type="Pfam" id="PF00149"/>
    </source>
</evidence>
<keyword evidence="3" id="KW-1185">Reference proteome</keyword>
<dbReference type="InterPro" id="IPR004843">
    <property type="entry name" value="Calcineurin-like_PHP"/>
</dbReference>
<accession>A0A167UVY7</accession>
<dbReference type="PANTHER" id="PTHR37844">
    <property type="entry name" value="SER/THR PROTEIN PHOSPHATASE SUPERFAMILY (AFU_ORTHOLOGUE AFUA_1G14840)"/>
    <property type="match status" value="1"/>
</dbReference>